<evidence type="ECO:0000313" key="6">
    <source>
        <dbReference type="EMBL" id="RXH87480.1"/>
    </source>
</evidence>
<dbReference type="Proteomes" id="UP000290289">
    <property type="component" value="Chromosome 10"/>
</dbReference>
<feature type="domain" description="GH10" evidence="5">
    <location>
        <begin position="122"/>
        <end position="193"/>
    </location>
</feature>
<dbReference type="AlphaFoldDB" id="A0A498IWA4"/>
<comment type="similarity">
    <text evidence="1">Belongs to the glycosyl hydrolase 10 (cellulase F) family.</text>
</comment>
<dbReference type="PROSITE" id="PS51760">
    <property type="entry name" value="GH10_2"/>
    <property type="match status" value="1"/>
</dbReference>
<dbReference type="PANTHER" id="PTHR31490:SF2">
    <property type="entry name" value="GLYCOSYL HYDROLASE FAMILY 10 PROTEIN"/>
    <property type="match status" value="1"/>
</dbReference>
<evidence type="ECO:0000256" key="4">
    <source>
        <dbReference type="ARBA" id="ARBA00023326"/>
    </source>
</evidence>
<keyword evidence="4" id="KW-0624">Polysaccharide degradation</keyword>
<dbReference type="SUPFAM" id="SSF51445">
    <property type="entry name" value="(Trans)glycosidases"/>
    <property type="match status" value="1"/>
</dbReference>
<dbReference type="Gene3D" id="2.60.120.260">
    <property type="entry name" value="Galactose-binding domain-like"/>
    <property type="match status" value="1"/>
</dbReference>
<protein>
    <recommendedName>
        <fullName evidence="5">GH10 domain-containing protein</fullName>
    </recommendedName>
</protein>
<dbReference type="Pfam" id="PF00331">
    <property type="entry name" value="Glyco_hydro_10"/>
    <property type="match status" value="1"/>
</dbReference>
<dbReference type="GO" id="GO:0031176">
    <property type="term" value="F:endo-1,4-beta-xylanase activity"/>
    <property type="evidence" value="ECO:0007669"/>
    <property type="project" value="UniProtKB-ARBA"/>
</dbReference>
<dbReference type="InterPro" id="IPR001000">
    <property type="entry name" value="GH10_dom"/>
</dbReference>
<dbReference type="InterPro" id="IPR044846">
    <property type="entry name" value="GH10"/>
</dbReference>
<evidence type="ECO:0000259" key="5">
    <source>
        <dbReference type="PROSITE" id="PS51760"/>
    </source>
</evidence>
<dbReference type="GO" id="GO:0000272">
    <property type="term" value="P:polysaccharide catabolic process"/>
    <property type="evidence" value="ECO:0007669"/>
    <property type="project" value="UniProtKB-KW"/>
</dbReference>
<proteinExistence type="inferred from homology"/>
<evidence type="ECO:0000256" key="1">
    <source>
        <dbReference type="ARBA" id="ARBA00007495"/>
    </source>
</evidence>
<dbReference type="PANTHER" id="PTHR31490">
    <property type="entry name" value="GLYCOSYL HYDROLASE"/>
    <property type="match status" value="1"/>
</dbReference>
<keyword evidence="3" id="KW-0119">Carbohydrate metabolism</keyword>
<keyword evidence="7" id="KW-1185">Reference proteome</keyword>
<accession>A0A498IWA4</accession>
<keyword evidence="2" id="KW-0378">Hydrolase</keyword>
<evidence type="ECO:0000256" key="2">
    <source>
        <dbReference type="ARBA" id="ARBA00022801"/>
    </source>
</evidence>
<organism evidence="6 7">
    <name type="scientific">Malus domestica</name>
    <name type="common">Apple</name>
    <name type="synonym">Pyrus malus</name>
    <dbReference type="NCBI Taxonomy" id="3750"/>
    <lineage>
        <taxon>Eukaryota</taxon>
        <taxon>Viridiplantae</taxon>
        <taxon>Streptophyta</taxon>
        <taxon>Embryophyta</taxon>
        <taxon>Tracheophyta</taxon>
        <taxon>Spermatophyta</taxon>
        <taxon>Magnoliopsida</taxon>
        <taxon>eudicotyledons</taxon>
        <taxon>Gunneridae</taxon>
        <taxon>Pentapetalae</taxon>
        <taxon>rosids</taxon>
        <taxon>fabids</taxon>
        <taxon>Rosales</taxon>
        <taxon>Rosaceae</taxon>
        <taxon>Amygdaloideae</taxon>
        <taxon>Maleae</taxon>
        <taxon>Malus</taxon>
    </lineage>
</organism>
<gene>
    <name evidence="6" type="ORF">DVH24_034380</name>
</gene>
<dbReference type="Gene3D" id="3.20.20.80">
    <property type="entry name" value="Glycosidases"/>
    <property type="match status" value="1"/>
</dbReference>
<sequence>MFPVCVGAAWIQVSSSSAPVSAIFKTSSGFVHVGAIVAESGCWSMLKGGLTVNASGPAELYFESENTSVEIFVDSISLQPFTQKQWNSHQQQSIEKVRKTNVRIQAVTEQGNPLENATIIIQQKAPGFPFGVAVNKNILTNTAYQNWFTSKPFKVTTFEDEMKWYTTEPSPGQEDYSAADALVQFAKQHQIAV</sequence>
<comment type="caution">
    <text evidence="6">The sequence shown here is derived from an EMBL/GenBank/DDBJ whole genome shotgun (WGS) entry which is preliminary data.</text>
</comment>
<dbReference type="InterPro" id="IPR017853">
    <property type="entry name" value="GH"/>
</dbReference>
<name>A0A498IWA4_MALDO</name>
<reference evidence="6 7" key="1">
    <citation type="submission" date="2018-10" db="EMBL/GenBank/DDBJ databases">
        <title>A high-quality apple genome assembly.</title>
        <authorList>
            <person name="Hu J."/>
        </authorList>
    </citation>
    <scope>NUCLEOTIDE SEQUENCE [LARGE SCALE GENOMIC DNA]</scope>
    <source>
        <strain evidence="7">cv. HFTH1</strain>
        <tissue evidence="6">Young leaf</tissue>
    </source>
</reference>
<evidence type="ECO:0000256" key="3">
    <source>
        <dbReference type="ARBA" id="ARBA00023277"/>
    </source>
</evidence>
<dbReference type="STRING" id="3750.A0A498IWA4"/>
<evidence type="ECO:0000313" key="7">
    <source>
        <dbReference type="Proteomes" id="UP000290289"/>
    </source>
</evidence>
<dbReference type="EMBL" id="RDQH01000336">
    <property type="protein sequence ID" value="RXH87480.1"/>
    <property type="molecule type" value="Genomic_DNA"/>
</dbReference>